<feature type="region of interest" description="Disordered" evidence="1">
    <location>
        <begin position="1"/>
        <end position="23"/>
    </location>
</feature>
<dbReference type="EMBL" id="KV429118">
    <property type="protein sequence ID" value="KZT64808.1"/>
    <property type="molecule type" value="Genomic_DNA"/>
</dbReference>
<reference evidence="2 3" key="1">
    <citation type="journal article" date="2016" name="Mol. Biol. Evol.">
        <title>Comparative Genomics of Early-Diverging Mushroom-Forming Fungi Provides Insights into the Origins of Lignocellulose Decay Capabilities.</title>
        <authorList>
            <person name="Nagy L.G."/>
            <person name="Riley R."/>
            <person name="Tritt A."/>
            <person name="Adam C."/>
            <person name="Daum C."/>
            <person name="Floudas D."/>
            <person name="Sun H."/>
            <person name="Yadav J.S."/>
            <person name="Pangilinan J."/>
            <person name="Larsson K.H."/>
            <person name="Matsuura K."/>
            <person name="Barry K."/>
            <person name="Labutti K."/>
            <person name="Kuo R."/>
            <person name="Ohm R.A."/>
            <person name="Bhattacharya S.S."/>
            <person name="Shirouzu T."/>
            <person name="Yoshinaga Y."/>
            <person name="Martin F.M."/>
            <person name="Grigoriev I.V."/>
            <person name="Hibbett D.S."/>
        </authorList>
    </citation>
    <scope>NUCLEOTIDE SEQUENCE [LARGE SCALE GENOMIC DNA]</scope>
    <source>
        <strain evidence="2 3">L-15889</strain>
    </source>
</reference>
<evidence type="ECO:0000313" key="3">
    <source>
        <dbReference type="Proteomes" id="UP000076727"/>
    </source>
</evidence>
<feature type="compositionally biased region" description="Pro residues" evidence="1">
    <location>
        <begin position="1"/>
        <end position="14"/>
    </location>
</feature>
<name>A0A165LSV4_9APHY</name>
<organism evidence="2 3">
    <name type="scientific">Daedalea quercina L-15889</name>
    <dbReference type="NCBI Taxonomy" id="1314783"/>
    <lineage>
        <taxon>Eukaryota</taxon>
        <taxon>Fungi</taxon>
        <taxon>Dikarya</taxon>
        <taxon>Basidiomycota</taxon>
        <taxon>Agaricomycotina</taxon>
        <taxon>Agaricomycetes</taxon>
        <taxon>Polyporales</taxon>
        <taxon>Fomitopsis</taxon>
    </lineage>
</organism>
<gene>
    <name evidence="2" type="ORF">DAEQUDRAFT_580584</name>
</gene>
<proteinExistence type="predicted"/>
<dbReference type="AlphaFoldDB" id="A0A165LSV4"/>
<protein>
    <submittedName>
        <fullName evidence="2">Uncharacterized protein</fullName>
    </submittedName>
</protein>
<evidence type="ECO:0000313" key="2">
    <source>
        <dbReference type="EMBL" id="KZT64808.1"/>
    </source>
</evidence>
<sequence length="113" mass="12217">MAPVSPPPRRPPAPQLRLPPRVAPAPFRPAMVTMVVTTTTTTSPSVTSSNRPVHSLARCPHHGGTRWSRFVSSPVWARAVLHPSSTASPPRSSYIHPSVHSFVVLFRILSVAS</sequence>
<dbReference type="Proteomes" id="UP000076727">
    <property type="component" value="Unassembled WGS sequence"/>
</dbReference>
<keyword evidence="3" id="KW-1185">Reference proteome</keyword>
<accession>A0A165LSV4</accession>
<evidence type="ECO:0000256" key="1">
    <source>
        <dbReference type="SAM" id="MobiDB-lite"/>
    </source>
</evidence>